<name>A0A2M8WQA0_9RHOB</name>
<reference evidence="2 3" key="1">
    <citation type="submission" date="2017-11" db="EMBL/GenBank/DDBJ databases">
        <title>Genomic Encyclopedia of Archaeal and Bacterial Type Strains, Phase II (KMG-II): From Individual Species to Whole Genera.</title>
        <authorList>
            <person name="Goeker M."/>
        </authorList>
    </citation>
    <scope>NUCLEOTIDE SEQUENCE [LARGE SCALE GENOMIC DNA]</scope>
    <source>
        <strain evidence="2 3">DSM 29128</strain>
    </source>
</reference>
<dbReference type="Proteomes" id="UP000228531">
    <property type="component" value="Unassembled WGS sequence"/>
</dbReference>
<evidence type="ECO:0000313" key="2">
    <source>
        <dbReference type="EMBL" id="PJI93115.1"/>
    </source>
</evidence>
<dbReference type="InterPro" id="IPR037523">
    <property type="entry name" value="VOC_core"/>
</dbReference>
<sequence length="120" mass="13128">MIVGLDHMQLALPAGAEDQMRAFYCGLLGMVEIPKPSTLKGRGGFWARVVALECHFGVDPDFRPATKAHPAFIVSDLTALAKRLEDAGYDVVWDTALPDVPRFFTSDPVGNRIELIAKDT</sequence>
<dbReference type="OrthoDB" id="9813630at2"/>
<dbReference type="PANTHER" id="PTHR39175">
    <property type="entry name" value="FAMILY PROTEIN, PUTATIVE (AFU_ORTHOLOGUE AFUA_3G15060)-RELATED"/>
    <property type="match status" value="1"/>
</dbReference>
<dbReference type="EMBL" id="PGTY01000001">
    <property type="protein sequence ID" value="PJI93115.1"/>
    <property type="molecule type" value="Genomic_DNA"/>
</dbReference>
<feature type="domain" description="VOC" evidence="1">
    <location>
        <begin position="4"/>
        <end position="118"/>
    </location>
</feature>
<accession>A0A2M8WQA0</accession>
<comment type="caution">
    <text evidence="2">The sequence shown here is derived from an EMBL/GenBank/DDBJ whole genome shotgun (WGS) entry which is preliminary data.</text>
</comment>
<proteinExistence type="predicted"/>
<dbReference type="PANTHER" id="PTHR39175:SF1">
    <property type="entry name" value="FAMILY PROTEIN, PUTATIVE (AFU_ORTHOLOGUE AFUA_3G15060)-RELATED"/>
    <property type="match status" value="1"/>
</dbReference>
<evidence type="ECO:0000313" key="3">
    <source>
        <dbReference type="Proteomes" id="UP000228531"/>
    </source>
</evidence>
<organism evidence="2 3">
    <name type="scientific">Yoonia maricola</name>
    <dbReference type="NCBI Taxonomy" id="420999"/>
    <lineage>
        <taxon>Bacteria</taxon>
        <taxon>Pseudomonadati</taxon>
        <taxon>Pseudomonadota</taxon>
        <taxon>Alphaproteobacteria</taxon>
        <taxon>Rhodobacterales</taxon>
        <taxon>Paracoccaceae</taxon>
        <taxon>Yoonia</taxon>
    </lineage>
</organism>
<dbReference type="InterPro" id="IPR029068">
    <property type="entry name" value="Glyas_Bleomycin-R_OHBP_Dase"/>
</dbReference>
<dbReference type="AlphaFoldDB" id="A0A2M8WQA0"/>
<dbReference type="SUPFAM" id="SSF54593">
    <property type="entry name" value="Glyoxalase/Bleomycin resistance protein/Dihydroxybiphenyl dioxygenase"/>
    <property type="match status" value="1"/>
</dbReference>
<evidence type="ECO:0000259" key="1">
    <source>
        <dbReference type="PROSITE" id="PS51819"/>
    </source>
</evidence>
<keyword evidence="3" id="KW-1185">Reference proteome</keyword>
<gene>
    <name evidence="2" type="ORF">BC777_1984</name>
</gene>
<dbReference type="PROSITE" id="PS51819">
    <property type="entry name" value="VOC"/>
    <property type="match status" value="1"/>
</dbReference>
<dbReference type="Gene3D" id="3.10.180.10">
    <property type="entry name" value="2,3-Dihydroxybiphenyl 1,2-Dioxygenase, domain 1"/>
    <property type="match status" value="1"/>
</dbReference>
<protein>
    <recommendedName>
        <fullName evidence="1">VOC domain-containing protein</fullName>
    </recommendedName>
</protein>